<evidence type="ECO:0000313" key="2">
    <source>
        <dbReference type="Proteomes" id="UP001172102"/>
    </source>
</evidence>
<name>A0AA40B0V6_9PEZI</name>
<dbReference type="Proteomes" id="UP001172102">
    <property type="component" value="Unassembled WGS sequence"/>
</dbReference>
<evidence type="ECO:0000313" key="1">
    <source>
        <dbReference type="EMBL" id="KAK0725619.1"/>
    </source>
</evidence>
<gene>
    <name evidence="1" type="ORF">B0H67DRAFT_571018</name>
</gene>
<dbReference type="AlphaFoldDB" id="A0AA40B0V6"/>
<comment type="caution">
    <text evidence="1">The sequence shown here is derived from an EMBL/GenBank/DDBJ whole genome shotgun (WGS) entry which is preliminary data.</text>
</comment>
<proteinExistence type="predicted"/>
<sequence length="153" mass="17557">MYPRTPGITPLYRLLGQDTISSICSACRENREARQAWHRTLRVKRTSDTALRRCAPCGLDHPPAYFSRIRRCIGRLGYVRLCEHQDCVITWDEVVKYGRQLVRLDLPEPARIRLLVCRAQSHLPTHHDRQQVTDGDEAGYYPSITMTGAKAPL</sequence>
<reference evidence="1" key="1">
    <citation type="submission" date="2023-06" db="EMBL/GenBank/DDBJ databases">
        <title>Genome-scale phylogeny and comparative genomics of the fungal order Sordariales.</title>
        <authorList>
            <consortium name="Lawrence Berkeley National Laboratory"/>
            <person name="Hensen N."/>
            <person name="Bonometti L."/>
            <person name="Westerberg I."/>
            <person name="Brannstrom I.O."/>
            <person name="Guillou S."/>
            <person name="Cros-Aarteil S."/>
            <person name="Calhoun S."/>
            <person name="Haridas S."/>
            <person name="Kuo A."/>
            <person name="Mondo S."/>
            <person name="Pangilinan J."/>
            <person name="Riley R."/>
            <person name="Labutti K."/>
            <person name="Andreopoulos B."/>
            <person name="Lipzen A."/>
            <person name="Chen C."/>
            <person name="Yanf M."/>
            <person name="Daum C."/>
            <person name="Ng V."/>
            <person name="Clum A."/>
            <person name="Steindorff A."/>
            <person name="Ohm R."/>
            <person name="Martin F."/>
            <person name="Silar P."/>
            <person name="Natvig D."/>
            <person name="Lalanne C."/>
            <person name="Gautier V."/>
            <person name="Ament-Velasquez S.L."/>
            <person name="Kruys A."/>
            <person name="Hutchinson M.I."/>
            <person name="Powell A.J."/>
            <person name="Barry K."/>
            <person name="Miller A.N."/>
            <person name="Grigoriev I.V."/>
            <person name="Debuchy R."/>
            <person name="Gladieux P."/>
            <person name="Thoren M.H."/>
            <person name="Johannesson H."/>
        </authorList>
    </citation>
    <scope>NUCLEOTIDE SEQUENCE</scope>
    <source>
        <strain evidence="1">SMH4607-1</strain>
    </source>
</reference>
<accession>A0AA40B0V6</accession>
<organism evidence="1 2">
    <name type="scientific">Lasiosphaeris hirsuta</name>
    <dbReference type="NCBI Taxonomy" id="260670"/>
    <lineage>
        <taxon>Eukaryota</taxon>
        <taxon>Fungi</taxon>
        <taxon>Dikarya</taxon>
        <taxon>Ascomycota</taxon>
        <taxon>Pezizomycotina</taxon>
        <taxon>Sordariomycetes</taxon>
        <taxon>Sordariomycetidae</taxon>
        <taxon>Sordariales</taxon>
        <taxon>Lasiosphaeriaceae</taxon>
        <taxon>Lasiosphaeris</taxon>
    </lineage>
</organism>
<dbReference type="EMBL" id="JAUKUA010000002">
    <property type="protein sequence ID" value="KAK0725619.1"/>
    <property type="molecule type" value="Genomic_DNA"/>
</dbReference>
<keyword evidence="2" id="KW-1185">Reference proteome</keyword>
<protein>
    <submittedName>
        <fullName evidence="1">Uncharacterized protein</fullName>
    </submittedName>
</protein>